<evidence type="ECO:0000313" key="3">
    <source>
        <dbReference type="Proteomes" id="UP000050911"/>
    </source>
</evidence>
<sequence length="219" mass="25152">MTNNDYLALKVPFSEKDQVKKLFAHWDAGKKRWYATNRKYYYKFRNWIPGEIVVTDFIGIIQGVVTCWKCGRQTHVSSPTITALNTIDIEDGGTITDFSGFDVYSFPWETASVIMPQQFVEYGRRTRSIKRVFSKTEGHAYLGNVCEHCTSLQGNFFLYDEPDSPFLYESTTPLVIERVRLGNGDYVLPFNSIDSRISPNTDILSRVSFVESNMVIADY</sequence>
<dbReference type="Pfam" id="PF18974">
    <property type="entry name" value="DUF5710"/>
    <property type="match status" value="1"/>
</dbReference>
<dbReference type="RefSeq" id="WP_056942359.1">
    <property type="nucleotide sequence ID" value="NZ_AZCX01000003.1"/>
</dbReference>
<dbReference type="InterPro" id="IPR043764">
    <property type="entry name" value="DUF5710"/>
</dbReference>
<protein>
    <recommendedName>
        <fullName evidence="1">DUF5710 domain-containing protein</fullName>
    </recommendedName>
</protein>
<accession>A0A0R1HYP0</accession>
<dbReference type="Proteomes" id="UP000050911">
    <property type="component" value="Unassembled WGS sequence"/>
</dbReference>
<keyword evidence="3" id="KW-1185">Reference proteome</keyword>
<dbReference type="PATRIC" id="fig|1302272.5.peg.1699"/>
<evidence type="ECO:0000313" key="2">
    <source>
        <dbReference type="EMBL" id="KRK48570.1"/>
    </source>
</evidence>
<dbReference type="AlphaFoldDB" id="A0A0R1HYP0"/>
<gene>
    <name evidence="2" type="ORF">FC96_GL001681</name>
</gene>
<feature type="domain" description="DUF5710" evidence="1">
    <location>
        <begin position="8"/>
        <end position="49"/>
    </location>
</feature>
<dbReference type="EMBL" id="AZCX01000003">
    <property type="protein sequence ID" value="KRK48570.1"/>
    <property type="molecule type" value="Genomic_DNA"/>
</dbReference>
<organism evidence="2 3">
    <name type="scientific">Secundilactobacillus kimchicus JCM 15530</name>
    <dbReference type="NCBI Taxonomy" id="1302272"/>
    <lineage>
        <taxon>Bacteria</taxon>
        <taxon>Bacillati</taxon>
        <taxon>Bacillota</taxon>
        <taxon>Bacilli</taxon>
        <taxon>Lactobacillales</taxon>
        <taxon>Lactobacillaceae</taxon>
        <taxon>Secundilactobacillus</taxon>
    </lineage>
</organism>
<dbReference type="OrthoDB" id="9792687at2"/>
<reference evidence="2 3" key="1">
    <citation type="journal article" date="2015" name="Genome Announc.">
        <title>Expanding the biotechnology potential of lactobacilli through comparative genomics of 213 strains and associated genera.</title>
        <authorList>
            <person name="Sun Z."/>
            <person name="Harris H.M."/>
            <person name="McCann A."/>
            <person name="Guo C."/>
            <person name="Argimon S."/>
            <person name="Zhang W."/>
            <person name="Yang X."/>
            <person name="Jeffery I.B."/>
            <person name="Cooney J.C."/>
            <person name="Kagawa T.F."/>
            <person name="Liu W."/>
            <person name="Song Y."/>
            <person name="Salvetti E."/>
            <person name="Wrobel A."/>
            <person name="Rasinkangas P."/>
            <person name="Parkhill J."/>
            <person name="Rea M.C."/>
            <person name="O'Sullivan O."/>
            <person name="Ritari J."/>
            <person name="Douillard F.P."/>
            <person name="Paul Ross R."/>
            <person name="Yang R."/>
            <person name="Briner A.E."/>
            <person name="Felis G.E."/>
            <person name="de Vos W.M."/>
            <person name="Barrangou R."/>
            <person name="Klaenhammer T.R."/>
            <person name="Caufield P.W."/>
            <person name="Cui Y."/>
            <person name="Zhang H."/>
            <person name="O'Toole P.W."/>
        </authorList>
    </citation>
    <scope>NUCLEOTIDE SEQUENCE [LARGE SCALE GENOMIC DNA]</scope>
    <source>
        <strain evidence="2 3">JCM 15530</strain>
    </source>
</reference>
<name>A0A0R1HYP0_9LACO</name>
<proteinExistence type="predicted"/>
<evidence type="ECO:0000259" key="1">
    <source>
        <dbReference type="Pfam" id="PF18974"/>
    </source>
</evidence>
<comment type="caution">
    <text evidence="2">The sequence shown here is derived from an EMBL/GenBank/DDBJ whole genome shotgun (WGS) entry which is preliminary data.</text>
</comment>